<proteinExistence type="predicted"/>
<organism evidence="2 3">
    <name type="scientific">Chitinophaga nivalis</name>
    <dbReference type="NCBI Taxonomy" id="2991709"/>
    <lineage>
        <taxon>Bacteria</taxon>
        <taxon>Pseudomonadati</taxon>
        <taxon>Bacteroidota</taxon>
        <taxon>Chitinophagia</taxon>
        <taxon>Chitinophagales</taxon>
        <taxon>Chitinophagaceae</taxon>
        <taxon>Chitinophaga</taxon>
    </lineage>
</organism>
<evidence type="ECO:0000256" key="1">
    <source>
        <dbReference type="SAM" id="SignalP"/>
    </source>
</evidence>
<feature type="chain" id="PRO_5046389188" evidence="1">
    <location>
        <begin position="22"/>
        <end position="190"/>
    </location>
</feature>
<dbReference type="RefSeq" id="WP_264728092.1">
    <property type="nucleotide sequence ID" value="NZ_JAPDNR010000001.1"/>
</dbReference>
<protein>
    <submittedName>
        <fullName evidence="2">DUF1579 domain-containing protein</fullName>
    </submittedName>
</protein>
<keyword evidence="3" id="KW-1185">Reference proteome</keyword>
<evidence type="ECO:0000313" key="2">
    <source>
        <dbReference type="EMBL" id="MCW3483101.1"/>
    </source>
</evidence>
<name>A0ABT3IGN4_9BACT</name>
<keyword evidence="1" id="KW-0732">Signal</keyword>
<dbReference type="Proteomes" id="UP001207742">
    <property type="component" value="Unassembled WGS sequence"/>
</dbReference>
<gene>
    <name evidence="2" type="ORF">OL497_04315</name>
</gene>
<accession>A0ABT3IGN4</accession>
<dbReference type="EMBL" id="JAPDNS010000001">
    <property type="protein sequence ID" value="MCW3483101.1"/>
    <property type="molecule type" value="Genomic_DNA"/>
</dbReference>
<dbReference type="Pfam" id="PF07617">
    <property type="entry name" value="DUF1579"/>
    <property type="match status" value="1"/>
</dbReference>
<comment type="caution">
    <text evidence="2">The sequence shown here is derived from an EMBL/GenBank/DDBJ whole genome shotgun (WGS) entry which is preliminary data.</text>
</comment>
<feature type="signal peptide" evidence="1">
    <location>
        <begin position="1"/>
        <end position="21"/>
    </location>
</feature>
<dbReference type="InterPro" id="IPR011473">
    <property type="entry name" value="DUF1579"/>
</dbReference>
<reference evidence="2 3" key="1">
    <citation type="submission" date="2022-10" db="EMBL/GenBank/DDBJ databases">
        <title>Chitinophaga nivalis PC15 sp. nov., isolated from Pyeongchang county, South Korea.</title>
        <authorList>
            <person name="Trinh H.N."/>
        </authorList>
    </citation>
    <scope>NUCLEOTIDE SEQUENCE [LARGE SCALE GENOMIC DNA]</scope>
    <source>
        <strain evidence="2 3">PC14</strain>
    </source>
</reference>
<sequence>MKTLHLLTAALCLLISTAALAQQDAAATQKAWAAYMTPGPMHEKMAATNGDWSSTMTFWESPGAAPQTSTGNCSYKMILGGRYQESRFLGDFMGMPFEGIGTMAYDNARKLFISTWMDNMGTGIIVLEGNWEEAEKAVVLKGKCQDPISGKPMVVKELLKWQDNNHHSMEMFREVDGKEFKDMEIKFTRK</sequence>
<evidence type="ECO:0000313" key="3">
    <source>
        <dbReference type="Proteomes" id="UP001207742"/>
    </source>
</evidence>